<dbReference type="Gene3D" id="1.20.120.520">
    <property type="entry name" value="nmb1532 protein domain like"/>
    <property type="match status" value="1"/>
</dbReference>
<proteinExistence type="predicted"/>
<feature type="domain" description="Hemerythrin-like" evidence="1">
    <location>
        <begin position="15"/>
        <end position="124"/>
    </location>
</feature>
<dbReference type="InterPro" id="IPR012312">
    <property type="entry name" value="Hemerythrin-like"/>
</dbReference>
<dbReference type="Proteomes" id="UP000694480">
    <property type="component" value="Unassembled WGS sequence"/>
</dbReference>
<organism evidence="2 3">
    <name type="scientific">Planobacterium oryzisoli</name>
    <dbReference type="NCBI Taxonomy" id="2771435"/>
    <lineage>
        <taxon>Bacteria</taxon>
        <taxon>Pseudomonadati</taxon>
        <taxon>Bacteroidota</taxon>
        <taxon>Flavobacteriia</taxon>
        <taxon>Flavobacteriales</taxon>
        <taxon>Weeksellaceae</taxon>
        <taxon>Chryseobacterium group</taxon>
        <taxon>Chryseobacterium</taxon>
    </lineage>
</organism>
<accession>A0A931E5H3</accession>
<dbReference type="Pfam" id="PF01814">
    <property type="entry name" value="Hemerythrin"/>
    <property type="match status" value="1"/>
</dbReference>
<dbReference type="RefSeq" id="WP_194738961.1">
    <property type="nucleotide sequence ID" value="NZ_JADKYY010000004.1"/>
</dbReference>
<dbReference type="AlphaFoldDB" id="A0A931E5H3"/>
<reference evidence="2" key="1">
    <citation type="submission" date="2020-11" db="EMBL/GenBank/DDBJ databases">
        <title>Genome seq and assembly of Planobacterium sp.</title>
        <authorList>
            <person name="Chhetri G."/>
        </authorList>
    </citation>
    <scope>NUCLEOTIDE SEQUENCE</scope>
    <source>
        <strain evidence="2">GCR5</strain>
    </source>
</reference>
<evidence type="ECO:0000313" key="2">
    <source>
        <dbReference type="EMBL" id="MBF5027035.1"/>
    </source>
</evidence>
<keyword evidence="3" id="KW-1185">Reference proteome</keyword>
<protein>
    <submittedName>
        <fullName evidence="2">Hemerythrin domain-containing protein</fullName>
    </submittedName>
</protein>
<sequence>MEKKPIKRSEQIQPLSREHHATLLFCWKIEEGVKRGIEKERIDRYAGYFYPEHVVGHFASEEKLLFTDRQDPKVRTALMQHETIREFFEKIQEGRANFPNDYLSLAALLRSHTRYEERDLFPHLEQTLPPDELDRIGTILNLEEHTAEEQYNDEFWRDAKSQ</sequence>
<comment type="caution">
    <text evidence="2">The sequence shown here is derived from an EMBL/GenBank/DDBJ whole genome shotgun (WGS) entry which is preliminary data.</text>
</comment>
<gene>
    <name evidence="2" type="ORF">IC612_04385</name>
</gene>
<evidence type="ECO:0000313" key="3">
    <source>
        <dbReference type="Proteomes" id="UP000694480"/>
    </source>
</evidence>
<name>A0A931E5H3_9FLAO</name>
<evidence type="ECO:0000259" key="1">
    <source>
        <dbReference type="Pfam" id="PF01814"/>
    </source>
</evidence>
<dbReference type="EMBL" id="JADKYY010000004">
    <property type="protein sequence ID" value="MBF5027035.1"/>
    <property type="molecule type" value="Genomic_DNA"/>
</dbReference>